<dbReference type="Gene3D" id="3.20.20.10">
    <property type="entry name" value="Alanine racemase"/>
    <property type="match status" value="1"/>
</dbReference>
<feature type="domain" description="Alanine racemase N-terminal" evidence="4">
    <location>
        <begin position="19"/>
        <end position="247"/>
    </location>
</feature>
<dbReference type="Proteomes" id="UP000319342">
    <property type="component" value="Chromosome"/>
</dbReference>
<dbReference type="PROSITE" id="PS01211">
    <property type="entry name" value="UPF0001"/>
    <property type="match status" value="1"/>
</dbReference>
<dbReference type="InterPro" id="IPR001608">
    <property type="entry name" value="Ala_racemase_N"/>
</dbReference>
<dbReference type="GO" id="GO:0030170">
    <property type="term" value="F:pyridoxal phosphate binding"/>
    <property type="evidence" value="ECO:0007669"/>
    <property type="project" value="InterPro"/>
</dbReference>
<dbReference type="AlphaFoldDB" id="A0A518CZZ3"/>
<protein>
    <submittedName>
        <fullName evidence="5">Pyridoxal phosphate homeostasis protein</fullName>
    </submittedName>
</protein>
<comment type="cofactor">
    <cofactor evidence="2">
        <name>pyridoxal 5'-phosphate</name>
        <dbReference type="ChEBI" id="CHEBI:597326"/>
    </cofactor>
</comment>
<feature type="modified residue" description="N6-(pyridoxal phosphate)lysine" evidence="2">
    <location>
        <position position="25"/>
    </location>
</feature>
<gene>
    <name evidence="5" type="ORF">Pla163_19010</name>
</gene>
<dbReference type="OrthoDB" id="9804072at2"/>
<organism evidence="5 6">
    <name type="scientific">Rohdeia mirabilis</name>
    <dbReference type="NCBI Taxonomy" id="2528008"/>
    <lineage>
        <taxon>Bacteria</taxon>
        <taxon>Pseudomonadati</taxon>
        <taxon>Planctomycetota</taxon>
        <taxon>Planctomycetia</taxon>
        <taxon>Planctomycetia incertae sedis</taxon>
        <taxon>Rohdeia</taxon>
    </lineage>
</organism>
<dbReference type="RefSeq" id="WP_145186953.1">
    <property type="nucleotide sequence ID" value="NZ_CP036290.1"/>
</dbReference>
<dbReference type="PIRSF" id="PIRSF004848">
    <property type="entry name" value="YBL036c_PLPDEIII"/>
    <property type="match status" value="1"/>
</dbReference>
<dbReference type="SUPFAM" id="SSF51419">
    <property type="entry name" value="PLP-binding barrel"/>
    <property type="match status" value="1"/>
</dbReference>
<evidence type="ECO:0000256" key="1">
    <source>
        <dbReference type="ARBA" id="ARBA00022898"/>
    </source>
</evidence>
<proteinExistence type="inferred from homology"/>
<dbReference type="InterPro" id="IPR011078">
    <property type="entry name" value="PyrdxlP_homeostasis"/>
</dbReference>
<sequence length="259" mass="27733">MRARIDAAARTCGRSDRPALLAVTKSIPPAVARALVELGQVDLGENRLQVLEPKREAFVHRAPTDDRGHPLAPRWHFVGHLQRNKAARVLGQVDALHSVDSPRLVEALVRADEGLDHAVDLFLQVKLCPERWPEESKGGLAVDELEAAFDALAACTHLRPVGLMTMAPLVEDGEAARAAAAVVFGELADVGRRLAGLPWSQSGGASSACDDNRPTVLGPALSMGMSDDLEAAVAAGSHWLRVGRALFRDLPDPTTWPNP</sequence>
<keyword evidence="1 2" id="KW-0663">Pyridoxal phosphate</keyword>
<dbReference type="PANTHER" id="PTHR10146">
    <property type="entry name" value="PROLINE SYNTHETASE CO-TRANSCRIBED BACTERIAL HOMOLOG PROTEIN"/>
    <property type="match status" value="1"/>
</dbReference>
<name>A0A518CZZ3_9BACT</name>
<dbReference type="InterPro" id="IPR029066">
    <property type="entry name" value="PLP-binding_barrel"/>
</dbReference>
<evidence type="ECO:0000256" key="2">
    <source>
        <dbReference type="PIRSR" id="PIRSR004848-1"/>
    </source>
</evidence>
<evidence type="ECO:0000313" key="6">
    <source>
        <dbReference type="Proteomes" id="UP000319342"/>
    </source>
</evidence>
<reference evidence="5 6" key="1">
    <citation type="submission" date="2019-02" db="EMBL/GenBank/DDBJ databases">
        <title>Deep-cultivation of Planctomycetes and their phenomic and genomic characterization uncovers novel biology.</title>
        <authorList>
            <person name="Wiegand S."/>
            <person name="Jogler M."/>
            <person name="Boedeker C."/>
            <person name="Pinto D."/>
            <person name="Vollmers J."/>
            <person name="Rivas-Marin E."/>
            <person name="Kohn T."/>
            <person name="Peeters S.H."/>
            <person name="Heuer A."/>
            <person name="Rast P."/>
            <person name="Oberbeckmann S."/>
            <person name="Bunk B."/>
            <person name="Jeske O."/>
            <person name="Meyerdierks A."/>
            <person name="Storesund J.E."/>
            <person name="Kallscheuer N."/>
            <person name="Luecker S."/>
            <person name="Lage O.M."/>
            <person name="Pohl T."/>
            <person name="Merkel B.J."/>
            <person name="Hornburger P."/>
            <person name="Mueller R.-W."/>
            <person name="Bruemmer F."/>
            <person name="Labrenz M."/>
            <person name="Spormann A.M."/>
            <person name="Op den Camp H."/>
            <person name="Overmann J."/>
            <person name="Amann R."/>
            <person name="Jetten M.S.M."/>
            <person name="Mascher T."/>
            <person name="Medema M.H."/>
            <person name="Devos D.P."/>
            <person name="Kaster A.-K."/>
            <person name="Ovreas L."/>
            <person name="Rohde M."/>
            <person name="Galperin M.Y."/>
            <person name="Jogler C."/>
        </authorList>
    </citation>
    <scope>NUCLEOTIDE SEQUENCE [LARGE SCALE GENOMIC DNA]</scope>
    <source>
        <strain evidence="5 6">Pla163</strain>
    </source>
</reference>
<evidence type="ECO:0000259" key="4">
    <source>
        <dbReference type="Pfam" id="PF01168"/>
    </source>
</evidence>
<accession>A0A518CZZ3</accession>
<dbReference type="PANTHER" id="PTHR10146:SF14">
    <property type="entry name" value="PYRIDOXAL PHOSPHATE HOMEOSTASIS PROTEIN"/>
    <property type="match status" value="1"/>
</dbReference>
<evidence type="ECO:0000313" key="5">
    <source>
        <dbReference type="EMBL" id="QDU84787.1"/>
    </source>
</evidence>
<comment type="similarity">
    <text evidence="3">Belongs to the pyridoxal phosphate-binding protein YggS/PROSC family.</text>
</comment>
<dbReference type="EMBL" id="CP036290">
    <property type="protein sequence ID" value="QDU84787.1"/>
    <property type="molecule type" value="Genomic_DNA"/>
</dbReference>
<evidence type="ECO:0000256" key="3">
    <source>
        <dbReference type="RuleBase" id="RU004514"/>
    </source>
</evidence>
<dbReference type="Pfam" id="PF01168">
    <property type="entry name" value="Ala_racemase_N"/>
    <property type="match status" value="1"/>
</dbReference>
<keyword evidence="6" id="KW-1185">Reference proteome</keyword>
<dbReference type="CDD" id="cd00635">
    <property type="entry name" value="PLPDE_III_YBL036c_like"/>
    <property type="match status" value="1"/>
</dbReference>